<sequence length="74" mass="7790">MAIHVPADFGPMPAMLRERVASAARIADPGAYPLVYGRMAEDGSCLCSWDAREAVERTCSLPAVGVAGEAARAR</sequence>
<reference evidence="1 2" key="1">
    <citation type="submission" date="2007-06" db="EMBL/GenBank/DDBJ databases">
        <authorList>
            <person name="Shimkets L."/>
            <person name="Ferriera S."/>
            <person name="Johnson J."/>
            <person name="Kravitz S."/>
            <person name="Beeson K."/>
            <person name="Sutton G."/>
            <person name="Rogers Y.-H."/>
            <person name="Friedman R."/>
            <person name="Frazier M."/>
            <person name="Venter J.C."/>
        </authorList>
    </citation>
    <scope>NUCLEOTIDE SEQUENCE [LARGE SCALE GENOMIC DNA]</scope>
    <source>
        <strain evidence="1 2">SIR-1</strain>
    </source>
</reference>
<evidence type="ECO:0000313" key="1">
    <source>
        <dbReference type="EMBL" id="EDM78225.1"/>
    </source>
</evidence>
<dbReference type="STRING" id="391625.PPSIR1_08571"/>
<dbReference type="Proteomes" id="UP000005801">
    <property type="component" value="Unassembled WGS sequence"/>
</dbReference>
<protein>
    <submittedName>
        <fullName evidence="1">Uncharacterized protein</fullName>
    </submittedName>
</protein>
<evidence type="ECO:0000313" key="2">
    <source>
        <dbReference type="Proteomes" id="UP000005801"/>
    </source>
</evidence>
<dbReference type="AlphaFoldDB" id="A6G791"/>
<comment type="caution">
    <text evidence="1">The sequence shown here is derived from an EMBL/GenBank/DDBJ whole genome shotgun (WGS) entry which is preliminary data.</text>
</comment>
<keyword evidence="2" id="KW-1185">Reference proteome</keyword>
<name>A6G791_9BACT</name>
<accession>A6G791</accession>
<gene>
    <name evidence="1" type="ORF">PPSIR1_08571</name>
</gene>
<dbReference type="RefSeq" id="WP_006972586.1">
    <property type="nucleotide sequence ID" value="NZ_ABCS01000033.1"/>
</dbReference>
<organism evidence="1 2">
    <name type="scientific">Plesiocystis pacifica SIR-1</name>
    <dbReference type="NCBI Taxonomy" id="391625"/>
    <lineage>
        <taxon>Bacteria</taxon>
        <taxon>Pseudomonadati</taxon>
        <taxon>Myxococcota</taxon>
        <taxon>Polyangia</taxon>
        <taxon>Nannocystales</taxon>
        <taxon>Nannocystaceae</taxon>
        <taxon>Plesiocystis</taxon>
    </lineage>
</organism>
<dbReference type="EMBL" id="ABCS01000033">
    <property type="protein sequence ID" value="EDM78225.1"/>
    <property type="molecule type" value="Genomic_DNA"/>
</dbReference>
<proteinExistence type="predicted"/>